<accession>A0ACC4EBN5</accession>
<comment type="caution">
    <text evidence="1">The sequence shown here is derived from an EMBL/GenBank/DDBJ whole genome shotgun (WGS) entry which is preliminary data.</text>
</comment>
<name>A0ACC4EBN5_PURLI</name>
<evidence type="ECO:0000313" key="2">
    <source>
        <dbReference type="Proteomes" id="UP001638806"/>
    </source>
</evidence>
<dbReference type="Proteomes" id="UP001638806">
    <property type="component" value="Unassembled WGS sequence"/>
</dbReference>
<evidence type="ECO:0000313" key="1">
    <source>
        <dbReference type="EMBL" id="KAL3965201.1"/>
    </source>
</evidence>
<proteinExistence type="predicted"/>
<reference evidence="1" key="1">
    <citation type="submission" date="2024-12" db="EMBL/GenBank/DDBJ databases">
        <title>Comparative genomics and development of molecular markers within Purpureocillium lilacinum and among Purpureocillium species.</title>
        <authorList>
            <person name="Yeh Z.-Y."/>
            <person name="Ni N.-T."/>
            <person name="Lo P.-H."/>
            <person name="Mushyakhwo K."/>
            <person name="Lin C.-F."/>
            <person name="Nai Y.-S."/>
        </authorList>
    </citation>
    <scope>NUCLEOTIDE SEQUENCE</scope>
    <source>
        <strain evidence="1">NCHU-NPUST-175</strain>
    </source>
</reference>
<organism evidence="1 2">
    <name type="scientific">Purpureocillium lilacinum</name>
    <name type="common">Paecilomyces lilacinus</name>
    <dbReference type="NCBI Taxonomy" id="33203"/>
    <lineage>
        <taxon>Eukaryota</taxon>
        <taxon>Fungi</taxon>
        <taxon>Dikarya</taxon>
        <taxon>Ascomycota</taxon>
        <taxon>Pezizomycotina</taxon>
        <taxon>Sordariomycetes</taxon>
        <taxon>Hypocreomycetidae</taxon>
        <taxon>Hypocreales</taxon>
        <taxon>Ophiocordycipitaceae</taxon>
        <taxon>Purpureocillium</taxon>
    </lineage>
</organism>
<sequence>MSKNPDVVRADARRFLDERGSSASLAPNGLNPATIMEKAVKDRIVDSYFYKEQCFALNEADIVDRVVEHVSFIGGTHGASQKPSPFLCLAFKLLELAPSDDILREYLAFGGDEFKYLRALACFYVRLTRQAADVYTTLEPYLEDRRKLRRRGRNGTRLTHVDEFVDELLVGDRVCATSLWKMPKRDVLEDLEVLEPRVSPLGDLEDLLEEDDEEGEAEQEGSERQNGDDAGSEEGEDRDMDVDARGARGVAVGAAVARGLPESVPVLPTNNDKTFRGGKRRWPSSLAARRSILRGSSDVAKVVSLGGCSRLRYVNPTTLGHPTCSLVSQSQGTQQFP</sequence>
<dbReference type="EMBL" id="JBGNUJ010000002">
    <property type="protein sequence ID" value="KAL3965201.1"/>
    <property type="molecule type" value="Genomic_DNA"/>
</dbReference>
<keyword evidence="2" id="KW-1185">Reference proteome</keyword>
<protein>
    <submittedName>
        <fullName evidence="1">Uncharacterized protein</fullName>
    </submittedName>
</protein>
<gene>
    <name evidence="1" type="ORF">ACCO45_002205</name>
</gene>